<keyword evidence="1" id="KW-0175">Coiled coil</keyword>
<organism evidence="3 4">
    <name type="scientific">Ditylenchus destructor</name>
    <dbReference type="NCBI Taxonomy" id="166010"/>
    <lineage>
        <taxon>Eukaryota</taxon>
        <taxon>Metazoa</taxon>
        <taxon>Ecdysozoa</taxon>
        <taxon>Nematoda</taxon>
        <taxon>Chromadorea</taxon>
        <taxon>Rhabditida</taxon>
        <taxon>Tylenchina</taxon>
        <taxon>Tylenchomorpha</taxon>
        <taxon>Sphaerularioidea</taxon>
        <taxon>Anguinidae</taxon>
        <taxon>Anguininae</taxon>
        <taxon>Ditylenchus</taxon>
    </lineage>
</organism>
<accession>A0AAD4NDL5</accession>
<name>A0AAD4NDL5_9BILA</name>
<proteinExistence type="predicted"/>
<protein>
    <submittedName>
        <fullName evidence="3">Uncharacterized protein</fullName>
    </submittedName>
</protein>
<feature type="region of interest" description="Disordered" evidence="2">
    <location>
        <begin position="273"/>
        <end position="300"/>
    </location>
</feature>
<feature type="compositionally biased region" description="Basic and acidic residues" evidence="2">
    <location>
        <begin position="388"/>
        <end position="405"/>
    </location>
</feature>
<dbReference type="EMBL" id="JAKKPZ010000002">
    <property type="protein sequence ID" value="KAI1726308.1"/>
    <property type="molecule type" value="Genomic_DNA"/>
</dbReference>
<feature type="compositionally biased region" description="Basic and acidic residues" evidence="2">
    <location>
        <begin position="213"/>
        <end position="227"/>
    </location>
</feature>
<feature type="region of interest" description="Disordered" evidence="2">
    <location>
        <begin position="188"/>
        <end position="260"/>
    </location>
</feature>
<feature type="region of interest" description="Disordered" evidence="2">
    <location>
        <begin position="557"/>
        <end position="691"/>
    </location>
</feature>
<keyword evidence="4" id="KW-1185">Reference proteome</keyword>
<feature type="compositionally biased region" description="Low complexity" evidence="2">
    <location>
        <begin position="277"/>
        <end position="288"/>
    </location>
</feature>
<feature type="coiled-coil region" evidence="1">
    <location>
        <begin position="20"/>
        <end position="47"/>
    </location>
</feature>
<feature type="coiled-coil region" evidence="1">
    <location>
        <begin position="139"/>
        <end position="173"/>
    </location>
</feature>
<dbReference type="AlphaFoldDB" id="A0AAD4NDL5"/>
<evidence type="ECO:0000256" key="2">
    <source>
        <dbReference type="SAM" id="MobiDB-lite"/>
    </source>
</evidence>
<feature type="compositionally biased region" description="Basic and acidic residues" evidence="2">
    <location>
        <begin position="616"/>
        <end position="631"/>
    </location>
</feature>
<feature type="compositionally biased region" description="Low complexity" evidence="2">
    <location>
        <begin position="234"/>
        <end position="243"/>
    </location>
</feature>
<reference evidence="3" key="1">
    <citation type="submission" date="2022-01" db="EMBL/GenBank/DDBJ databases">
        <title>Genome Sequence Resource for Two Populations of Ditylenchus destructor, the Migratory Endoparasitic Phytonematode.</title>
        <authorList>
            <person name="Zhang H."/>
            <person name="Lin R."/>
            <person name="Xie B."/>
        </authorList>
    </citation>
    <scope>NUCLEOTIDE SEQUENCE</scope>
    <source>
        <strain evidence="3">BazhouSP</strain>
    </source>
</reference>
<evidence type="ECO:0000256" key="1">
    <source>
        <dbReference type="SAM" id="Coils"/>
    </source>
</evidence>
<evidence type="ECO:0000313" key="4">
    <source>
        <dbReference type="Proteomes" id="UP001201812"/>
    </source>
</evidence>
<comment type="caution">
    <text evidence="3">The sequence shown here is derived from an EMBL/GenBank/DDBJ whole genome shotgun (WGS) entry which is preliminary data.</text>
</comment>
<feature type="region of interest" description="Disordered" evidence="2">
    <location>
        <begin position="378"/>
        <end position="448"/>
    </location>
</feature>
<dbReference type="Proteomes" id="UP001201812">
    <property type="component" value="Unassembled WGS sequence"/>
</dbReference>
<evidence type="ECO:0000313" key="3">
    <source>
        <dbReference type="EMBL" id="KAI1726308.1"/>
    </source>
</evidence>
<feature type="compositionally biased region" description="Polar residues" evidence="2">
    <location>
        <begin position="653"/>
        <end position="667"/>
    </location>
</feature>
<sequence>MPQEEITALDGSIRVLEDLIKSQEVVFESLRYKAQKLQEELNQCKVRYSSTDEGFQPSVSTTQSLQNEILESMTINSKMKMRIATLKTELTSLDTTCSRLSSDHHTAMTQLERVSHAQALASQELEKKTRELNDALEICAYKEEKLDEKQAILENLEKTMSDKDNEIQLLTQENRTLSWENEDIKTKLPKTLQKHKEKSALPARGIKPATGADRAKTSTTDPKDRTKNGKAYASSTKSKSSSTKNDERNLQESAIEPNPRLLQGHYGIETQLNSQASTKSTKTLLSTSNDTPKPGNATKPKKKWFMCCWKKKGVKHKTAKTAEANQNLEPSIDQKNEAQIVDKRRANKNTRFREMLLRSYDDQKTIAIGTIAQIIPTDTAQSSKKSKKNESKKQNMDVKMKENRKTTTPTPKTAPSVLSKKHTKEVKKKEVDRMQVTSDTQGNSSVHGCNEQANIQKKSATPGNASPATDVITTTPLMTPSVDTGGALVSLHAEPEIFENIPSQRLQIQDGNKSRRSSMLMSAQKTEALFGQPDNISDENEEEKLWNLHGPMTASALVSRQPNGKTGGKRSDSRTKQMAVRRRTNEDDTLEDIPESMPDEDYDTFLPVVATKSTTPKKDVTKTSEKKDPAKLKSKKSQISCEKGTAKIRTLDDTSNADRSILKTQKSVMREASAEEEETASSGINNKKTKS</sequence>
<gene>
    <name evidence="3" type="ORF">DdX_03022</name>
</gene>
<feature type="compositionally biased region" description="Acidic residues" evidence="2">
    <location>
        <begin position="587"/>
        <end position="603"/>
    </location>
</feature>
<feature type="compositionally biased region" description="Polar residues" evidence="2">
    <location>
        <begin position="435"/>
        <end position="448"/>
    </location>
</feature>